<dbReference type="EMBL" id="JBBBDM010000005">
    <property type="protein sequence ID" value="MEI5687788.1"/>
    <property type="molecule type" value="Genomic_DNA"/>
</dbReference>
<reference evidence="1 2" key="1">
    <citation type="journal article" date="2013" name="Int. J. Syst. Evol. Microbiol.">
        <title>Sphingomonas kyungheensis sp. nov., a bacterium with ginsenoside-converting activity isolated from soil of a ginseng field.</title>
        <authorList>
            <person name="Son H.M."/>
            <person name="Yang J.E."/>
            <person name="Park Y."/>
            <person name="Han C.K."/>
            <person name="Kim S.G."/>
            <person name="Kook M."/>
            <person name="Yi T.H."/>
        </authorList>
    </citation>
    <scope>NUCLEOTIDE SEQUENCE [LARGE SCALE GENOMIC DNA]</scope>
    <source>
        <strain evidence="1 2">LMG 26582</strain>
    </source>
</reference>
<evidence type="ECO:0000313" key="1">
    <source>
        <dbReference type="EMBL" id="MEI5687788.1"/>
    </source>
</evidence>
<name>A0ABU8H499_9SPHN</name>
<comment type="caution">
    <text evidence="1">The sequence shown here is derived from an EMBL/GenBank/DDBJ whole genome shotgun (WGS) entry which is preliminary data.</text>
</comment>
<dbReference type="Proteomes" id="UP001367771">
    <property type="component" value="Unassembled WGS sequence"/>
</dbReference>
<accession>A0ABU8H499</accession>
<protein>
    <submittedName>
        <fullName evidence="1">Uncharacterized protein</fullName>
    </submittedName>
</protein>
<evidence type="ECO:0000313" key="2">
    <source>
        <dbReference type="Proteomes" id="UP001367771"/>
    </source>
</evidence>
<organism evidence="1 2">
    <name type="scientific">Sphingomonas kyungheensis</name>
    <dbReference type="NCBI Taxonomy" id="1069987"/>
    <lineage>
        <taxon>Bacteria</taxon>
        <taxon>Pseudomonadati</taxon>
        <taxon>Pseudomonadota</taxon>
        <taxon>Alphaproteobacteria</taxon>
        <taxon>Sphingomonadales</taxon>
        <taxon>Sphingomonadaceae</taxon>
        <taxon>Sphingomonas</taxon>
    </lineage>
</organism>
<proteinExistence type="predicted"/>
<gene>
    <name evidence="1" type="ORF">V8201_11925</name>
</gene>
<sequence>MTGLAVGLPINAPYPDCSFQFPGRLFNIAGYDHPELTKAYVHSGCRLNDFFGDLATLAVRIEDHSVKAWFSVHAGQRTVVAIVNYLDGLPGQPRTYLRQAISASACI</sequence>
<keyword evidence="2" id="KW-1185">Reference proteome</keyword>